<sequence>METLTLSIGVGILLGFFLWEKTGLQPGGWVVPGYAALFLRKPWLLAALVLSSVLTLLIYRVSESRFLSFGQRKTAFVFILSILISLMINRLAEISFGNMSDFEYKTIGHIVPGLVVLSAERQGMVKTFSAILVCSILVRFFLIFALGEVLVL</sequence>
<dbReference type="PRINTS" id="PR01759">
    <property type="entry name" value="CAPSULEPROTC"/>
</dbReference>
<reference evidence="2 3" key="1">
    <citation type="submission" date="2013-01" db="EMBL/GenBank/DDBJ databases">
        <authorList>
            <person name="Harkins D.M."/>
            <person name="Durkin A.S."/>
            <person name="Brinkac L.M."/>
            <person name="Haft D.H."/>
            <person name="Selengut J.D."/>
            <person name="Sanka R."/>
            <person name="DePew J."/>
            <person name="Purushe J."/>
            <person name="Galloway R.L."/>
            <person name="Vinetz J.M."/>
            <person name="Sutton G.G."/>
            <person name="Nierman W.C."/>
            <person name="Fouts D.E."/>
        </authorList>
    </citation>
    <scope>NUCLEOTIDE SEQUENCE [LARGE SCALE GENOMIC DNA]</scope>
    <source>
        <strain evidence="2 3">79601</strain>
    </source>
</reference>
<feature type="transmembrane region" description="Helical" evidence="1">
    <location>
        <begin position="42"/>
        <end position="62"/>
    </location>
</feature>
<gene>
    <name evidence="2" type="primary">pgsC</name>
    <name evidence="2" type="ORF">LEP1GSC194_1551</name>
</gene>
<dbReference type="PATRIC" id="fig|1218565.3.peg.3145"/>
<feature type="transmembrane region" description="Helical" evidence="1">
    <location>
        <begin position="74"/>
        <end position="92"/>
    </location>
</feature>
<dbReference type="GO" id="GO:0016020">
    <property type="term" value="C:membrane"/>
    <property type="evidence" value="ECO:0007669"/>
    <property type="project" value="InterPro"/>
</dbReference>
<accession>M6CMX1</accession>
<dbReference type="EMBL" id="ANIK01000070">
    <property type="protein sequence ID" value="EMJ93297.1"/>
    <property type="molecule type" value="Genomic_DNA"/>
</dbReference>
<organism evidence="2 3">
    <name type="scientific">Leptospira alstonii serovar Sichuan str. 79601</name>
    <dbReference type="NCBI Taxonomy" id="1218565"/>
    <lineage>
        <taxon>Bacteria</taxon>
        <taxon>Pseudomonadati</taxon>
        <taxon>Spirochaetota</taxon>
        <taxon>Spirochaetia</taxon>
        <taxon>Leptospirales</taxon>
        <taxon>Leptospiraceae</taxon>
        <taxon>Leptospira</taxon>
    </lineage>
</organism>
<dbReference type="Proteomes" id="UP000011988">
    <property type="component" value="Unassembled WGS sequence"/>
</dbReference>
<dbReference type="AlphaFoldDB" id="M6CMX1"/>
<protein>
    <submittedName>
        <fullName evidence="2">Poly-gamma-glutamate biosynthesis protein PgsC</fullName>
    </submittedName>
</protein>
<dbReference type="InterPro" id="IPR008338">
    <property type="entry name" value="Capsule_biosynth_CapC"/>
</dbReference>
<evidence type="ECO:0000313" key="3">
    <source>
        <dbReference type="Proteomes" id="UP000011988"/>
    </source>
</evidence>
<name>M6CMX1_9LEPT</name>
<dbReference type="NCBIfam" id="TIGR04011">
    <property type="entry name" value="poly_gGlu_PgsC"/>
    <property type="match status" value="1"/>
</dbReference>
<feature type="transmembrane region" description="Helical" evidence="1">
    <location>
        <begin position="128"/>
        <end position="151"/>
    </location>
</feature>
<keyword evidence="1" id="KW-0812">Transmembrane</keyword>
<keyword evidence="1" id="KW-0472">Membrane</keyword>
<evidence type="ECO:0000313" key="2">
    <source>
        <dbReference type="EMBL" id="EMJ93297.1"/>
    </source>
</evidence>
<evidence type="ECO:0000256" key="1">
    <source>
        <dbReference type="SAM" id="Phobius"/>
    </source>
</evidence>
<keyword evidence="1" id="KW-1133">Transmembrane helix</keyword>
<proteinExistence type="predicted"/>
<dbReference type="GO" id="GO:0045227">
    <property type="term" value="P:capsule polysaccharide biosynthetic process"/>
    <property type="evidence" value="ECO:0007669"/>
    <property type="project" value="InterPro"/>
</dbReference>
<dbReference type="OrthoDB" id="48792at2"/>
<dbReference type="RefSeq" id="WP_017808797.1">
    <property type="nucleotide sequence ID" value="NZ_ANIK01000070.1"/>
</dbReference>
<comment type="caution">
    <text evidence="2">The sequence shown here is derived from an EMBL/GenBank/DDBJ whole genome shotgun (WGS) entry which is preliminary data.</text>
</comment>
<dbReference type="Pfam" id="PF14102">
    <property type="entry name" value="Caps_synth_CapC"/>
    <property type="match status" value="1"/>
</dbReference>